<dbReference type="AlphaFoldDB" id="A0A914QJN8"/>
<evidence type="ECO:0000313" key="2">
    <source>
        <dbReference type="WBParaSite" id="PDA_v2.g27542.t1"/>
    </source>
</evidence>
<organism evidence="1 2">
    <name type="scientific">Panagrolaimus davidi</name>
    <dbReference type="NCBI Taxonomy" id="227884"/>
    <lineage>
        <taxon>Eukaryota</taxon>
        <taxon>Metazoa</taxon>
        <taxon>Ecdysozoa</taxon>
        <taxon>Nematoda</taxon>
        <taxon>Chromadorea</taxon>
        <taxon>Rhabditida</taxon>
        <taxon>Tylenchina</taxon>
        <taxon>Panagrolaimomorpha</taxon>
        <taxon>Panagrolaimoidea</taxon>
        <taxon>Panagrolaimidae</taxon>
        <taxon>Panagrolaimus</taxon>
    </lineage>
</organism>
<evidence type="ECO:0000313" key="1">
    <source>
        <dbReference type="Proteomes" id="UP000887578"/>
    </source>
</evidence>
<sequence>MSSRLPASQFSIKIFQKPKKDQLRECINYVNQLEISSENFVEFYRQCVKSFTPKIEFDTLYMGRFFEYKTFLPLKPSFEQKECKWLTIGIGGTSFAEKNFKEKYPGCLVYGIEPSPDQYENFTDYGTVIPYGVGKIITSLKYQE</sequence>
<dbReference type="Proteomes" id="UP000887578">
    <property type="component" value="Unplaced"/>
</dbReference>
<accession>A0A914QJN8</accession>
<dbReference type="WBParaSite" id="PDA_v2.g27542.t1">
    <property type="protein sequence ID" value="PDA_v2.g27542.t1"/>
    <property type="gene ID" value="PDA_v2.g27542"/>
</dbReference>
<keyword evidence="1" id="KW-1185">Reference proteome</keyword>
<protein>
    <submittedName>
        <fullName evidence="2">Uncharacterized protein</fullName>
    </submittedName>
</protein>
<name>A0A914QJN8_9BILA</name>
<proteinExistence type="predicted"/>
<reference evidence="2" key="1">
    <citation type="submission" date="2022-11" db="UniProtKB">
        <authorList>
            <consortium name="WormBaseParasite"/>
        </authorList>
    </citation>
    <scope>IDENTIFICATION</scope>
</reference>